<organism evidence="1 2">
    <name type="scientific">Liquorilactobacillus ghanensis DSM 18630</name>
    <dbReference type="NCBI Taxonomy" id="1423750"/>
    <lineage>
        <taxon>Bacteria</taxon>
        <taxon>Bacillati</taxon>
        <taxon>Bacillota</taxon>
        <taxon>Bacilli</taxon>
        <taxon>Lactobacillales</taxon>
        <taxon>Lactobacillaceae</taxon>
        <taxon>Liquorilactobacillus</taxon>
    </lineage>
</organism>
<dbReference type="STRING" id="1423750.FC89_GL000274"/>
<sequence>MKISNPTTHALFAGAKGAKSVTLTTLTAGDYAAGTYEAFYDSVAGTDIGEDASDHVPVPAFTVPTSPAGS</sequence>
<evidence type="ECO:0000313" key="2">
    <source>
        <dbReference type="Proteomes" id="UP000051451"/>
    </source>
</evidence>
<dbReference type="RefSeq" id="WP_057871075.1">
    <property type="nucleotide sequence ID" value="NZ_AZGB01000009.1"/>
</dbReference>
<keyword evidence="2" id="KW-1185">Reference proteome</keyword>
<dbReference type="EMBL" id="AZGB01000009">
    <property type="protein sequence ID" value="KRM06965.1"/>
    <property type="molecule type" value="Genomic_DNA"/>
</dbReference>
<protein>
    <submittedName>
        <fullName evidence="1">Uncharacterized protein</fullName>
    </submittedName>
</protein>
<name>A0A0R1VNK1_9LACO</name>
<evidence type="ECO:0000313" key="1">
    <source>
        <dbReference type="EMBL" id="KRM06965.1"/>
    </source>
</evidence>
<accession>A0A0R1VNK1</accession>
<dbReference type="PATRIC" id="fig|1423750.3.peg.280"/>
<dbReference type="GeneID" id="98318334"/>
<proteinExistence type="predicted"/>
<dbReference type="AlphaFoldDB" id="A0A0R1VNK1"/>
<gene>
    <name evidence="1" type="ORF">FC89_GL000274</name>
</gene>
<comment type="caution">
    <text evidence="1">The sequence shown here is derived from an EMBL/GenBank/DDBJ whole genome shotgun (WGS) entry which is preliminary data.</text>
</comment>
<dbReference type="Proteomes" id="UP000051451">
    <property type="component" value="Unassembled WGS sequence"/>
</dbReference>
<reference evidence="1 2" key="1">
    <citation type="journal article" date="2015" name="Genome Announc.">
        <title>Expanding the biotechnology potential of lactobacilli through comparative genomics of 213 strains and associated genera.</title>
        <authorList>
            <person name="Sun Z."/>
            <person name="Harris H.M."/>
            <person name="McCann A."/>
            <person name="Guo C."/>
            <person name="Argimon S."/>
            <person name="Zhang W."/>
            <person name="Yang X."/>
            <person name="Jeffery I.B."/>
            <person name="Cooney J.C."/>
            <person name="Kagawa T.F."/>
            <person name="Liu W."/>
            <person name="Song Y."/>
            <person name="Salvetti E."/>
            <person name="Wrobel A."/>
            <person name="Rasinkangas P."/>
            <person name="Parkhill J."/>
            <person name="Rea M.C."/>
            <person name="O'Sullivan O."/>
            <person name="Ritari J."/>
            <person name="Douillard F.P."/>
            <person name="Paul Ross R."/>
            <person name="Yang R."/>
            <person name="Briner A.E."/>
            <person name="Felis G.E."/>
            <person name="de Vos W.M."/>
            <person name="Barrangou R."/>
            <person name="Klaenhammer T.R."/>
            <person name="Caufield P.W."/>
            <person name="Cui Y."/>
            <person name="Zhang H."/>
            <person name="O'Toole P.W."/>
        </authorList>
    </citation>
    <scope>NUCLEOTIDE SEQUENCE [LARGE SCALE GENOMIC DNA]</scope>
    <source>
        <strain evidence="1 2">DSM 18630</strain>
    </source>
</reference>